<feature type="region of interest" description="Disordered" evidence="1">
    <location>
        <begin position="85"/>
        <end position="106"/>
    </location>
</feature>
<accession>A0ABQ7CQ68</accession>
<sequence>MPPVSGQSASCSRSYARFTEEWSVCLARGICREEEATSIDAALCTSIDGDPRSIDKEIINIIKHLNKQKKLIKHQEPVATVSELNDAEPDSAAPIQEAQTKTSMGKGKFEKEQEFSLFLPHSESNFDNSFDELTCLEPVQPSRIVSVSKVAKEDSAEKEPEKHCNEFNMVASVPEITEERSFVTNFHVHKLILDNSFVSAYVLNEPKKLQEPKLHQSDFRFKFVKSAKFSEFELDCLCAENDSKHVGWFFDDILVYNTFFGKPAAQLKLDITDSECVNLNLNDIGVYNTFFDMITHLTCPKRAEKCTGKKRGYTDESLAKLEMQQSNLGNSLAASFYIRAVRGVIYQQPQGINQQTRLLWKLNSSGSHVELESCPNLLRKSQSYLWRPGEHAKVIDHVFKNYFSIDYTDMMHLFLSKEPCADYKEAWKHTRRKNKHEEDKRFKPPDLNQHNHEDIPEHHPRISSIHISTRAMKRGFPGPSRKEPAGLCTIRKSKREVSIDTLQAALIDNIHHQSIDTIHPTSIDKRQSSNNIVLPGIVYHNTIHPGTVHPDTIHHDTIHYVSENIVHPGSIDTVHPVSIDTIHILSIDTVHPVSVGTIHLSSIDTVHIMSLDIVHPNTVHRDTVHPNTVHRDTVHRNTIHRGTVPPMTNTTYRETKKVEALKLKIDKKGIWRDEEGRPCSLTGQLINVEGSVIPDVIDVTETNTFNLTSQWYDWGSDDPFYGLPHEDPKDLIKRLEELASANKHDEISADHIICKIFPYCLSKDVFS</sequence>
<protein>
    <submittedName>
        <fullName evidence="2">Uncharacterized protein</fullName>
    </submittedName>
</protein>
<evidence type="ECO:0000256" key="1">
    <source>
        <dbReference type="SAM" id="MobiDB-lite"/>
    </source>
</evidence>
<feature type="compositionally biased region" description="Basic and acidic residues" evidence="1">
    <location>
        <begin position="435"/>
        <end position="457"/>
    </location>
</feature>
<reference evidence="2 3" key="1">
    <citation type="journal article" date="2020" name="BMC Genomics">
        <title>Intraspecific diversification of the crop wild relative Brassica cretica Lam. using demographic model selection.</title>
        <authorList>
            <person name="Kioukis A."/>
            <person name="Michalopoulou V.A."/>
            <person name="Briers L."/>
            <person name="Pirintsos S."/>
            <person name="Studholme D.J."/>
            <person name="Pavlidis P."/>
            <person name="Sarris P.F."/>
        </authorList>
    </citation>
    <scope>NUCLEOTIDE SEQUENCE [LARGE SCALE GENOMIC DNA]</scope>
    <source>
        <strain evidence="3">cv. PFS-1207/04</strain>
    </source>
</reference>
<dbReference type="EMBL" id="QGKV02000759">
    <property type="protein sequence ID" value="KAF3561512.1"/>
    <property type="molecule type" value="Genomic_DNA"/>
</dbReference>
<keyword evidence="3" id="KW-1185">Reference proteome</keyword>
<proteinExistence type="predicted"/>
<organism evidence="2 3">
    <name type="scientific">Brassica cretica</name>
    <name type="common">Mustard</name>
    <dbReference type="NCBI Taxonomy" id="69181"/>
    <lineage>
        <taxon>Eukaryota</taxon>
        <taxon>Viridiplantae</taxon>
        <taxon>Streptophyta</taxon>
        <taxon>Embryophyta</taxon>
        <taxon>Tracheophyta</taxon>
        <taxon>Spermatophyta</taxon>
        <taxon>Magnoliopsida</taxon>
        <taxon>eudicotyledons</taxon>
        <taxon>Gunneridae</taxon>
        <taxon>Pentapetalae</taxon>
        <taxon>rosids</taxon>
        <taxon>malvids</taxon>
        <taxon>Brassicales</taxon>
        <taxon>Brassicaceae</taxon>
        <taxon>Brassiceae</taxon>
        <taxon>Brassica</taxon>
    </lineage>
</organism>
<name>A0ABQ7CQ68_BRACR</name>
<comment type="caution">
    <text evidence="2">The sequence shown here is derived from an EMBL/GenBank/DDBJ whole genome shotgun (WGS) entry which is preliminary data.</text>
</comment>
<evidence type="ECO:0000313" key="2">
    <source>
        <dbReference type="EMBL" id="KAF3561512.1"/>
    </source>
</evidence>
<evidence type="ECO:0000313" key="3">
    <source>
        <dbReference type="Proteomes" id="UP000266723"/>
    </source>
</evidence>
<feature type="region of interest" description="Disordered" evidence="1">
    <location>
        <begin position="430"/>
        <end position="457"/>
    </location>
</feature>
<dbReference type="Proteomes" id="UP000266723">
    <property type="component" value="Unassembled WGS sequence"/>
</dbReference>
<gene>
    <name evidence="2" type="ORF">DY000_02013955</name>
</gene>